<dbReference type="EMBL" id="CP030104">
    <property type="protein sequence ID" value="AWX43649.1"/>
    <property type="molecule type" value="Genomic_DNA"/>
</dbReference>
<dbReference type="CDD" id="cd00161">
    <property type="entry name" value="beta-trefoil_Ricin-like"/>
    <property type="match status" value="1"/>
</dbReference>
<keyword evidence="1" id="KW-0732">Signal</keyword>
<proteinExistence type="predicted"/>
<dbReference type="RefSeq" id="WP_112377207.1">
    <property type="nucleotide sequence ID" value="NZ_CP030104.1"/>
</dbReference>
<dbReference type="InterPro" id="IPR035992">
    <property type="entry name" value="Ricin_B-like_lectins"/>
</dbReference>
<organism evidence="4 5">
    <name type="scientific">Flagellimonas maritima</name>
    <dbReference type="NCBI Taxonomy" id="1383885"/>
    <lineage>
        <taxon>Bacteria</taxon>
        <taxon>Pseudomonadati</taxon>
        <taxon>Bacteroidota</taxon>
        <taxon>Flavobacteriia</taxon>
        <taxon>Flavobacteriales</taxon>
        <taxon>Flavobacteriaceae</taxon>
        <taxon>Flagellimonas</taxon>
    </lineage>
</organism>
<dbReference type="EC" id="3.2.1.89" evidence="4"/>
<dbReference type="Proteomes" id="UP000248536">
    <property type="component" value="Chromosome"/>
</dbReference>
<dbReference type="InterPro" id="IPR026444">
    <property type="entry name" value="Secre_tail"/>
</dbReference>
<dbReference type="Pfam" id="PF17963">
    <property type="entry name" value="Big_9"/>
    <property type="match status" value="1"/>
</dbReference>
<protein>
    <submittedName>
        <fullName evidence="4">Arabinogalactan endo-beta-1,4-galactanase</fullName>
        <ecNumber evidence="4">3.2.1.89</ecNumber>
    </submittedName>
</protein>
<accession>A0A2Z4LPH3</accession>
<sequence>MKNFTLSIIFILFLPISFLSAQQVLRLDANSSYIKGDGSGNQAWGPDITMNALKIDGTPGKLAFETQFEDDGFGVAGGRWLQIDYYRVYQDQEVNASEKLIIEFREPVTDVILQVGQLDPNEGYLRSPNNNCRDREGRTKIDESGMYTAYNGNNEIIGSDLLVPDNSIGGKIPGSAGGFNFEIKSSNDQPIKKIVLEATQWGGDNELVCLKYVNSYRDQKTNDSGNTENNSDFNVSAITYTKVDNNGLEEVSINQDAVIVSKANPGVVLQVDDADNRTSVLAEVCSNQGTVWTISDRGNGYHKIMNDFANKAMEAWARNPENGDDVTIYSSNNKNWQQWEIINVGDGYFKIKGRYNNRFITLNNTNVTVQDSNNQDNQLWQLIEPSEFECNATQENSAPVAVDDGAFFGNPDFTVSVGQTVTVPFSELLANDSDPDGDVLTIEAIETIRGGFPRIVGNSVEFTGISEGVGALFGYSINDGNGNTAFATVAFQVTEGISLGSESLSGNDLNISLGTGPIQWGDCTDISAITINGGPGELNLDNGRIGVRNGRFDKQLDYDANSDSSERIEVEFSRPVGELSFTLGNLETNEIGDADEAGTWELLDAAGNIIGFGNISPFSGIDEGNSTYRFETNENSAIAKLVLKATNYINDGGQVSFGNNSDFSLISIDYVIYDECDTGSSVSQVTASTVEENEAPLLVRPTIYPTVFENTLSVKFPSTTSTNKFSMTIYDITGVMVYQDKNLENNEKPIDVSKLKSGIHFVNVNVLGTTFSYKLVKE</sequence>
<name>A0A2Z4LPH3_9FLAO</name>
<keyword evidence="5" id="KW-1185">Reference proteome</keyword>
<dbReference type="NCBIfam" id="TIGR04183">
    <property type="entry name" value="Por_Secre_tail"/>
    <property type="match status" value="1"/>
</dbReference>
<dbReference type="KEGG" id="spon:HME9304_00640"/>
<keyword evidence="4" id="KW-0378">Hydrolase</keyword>
<dbReference type="Pfam" id="PF18962">
    <property type="entry name" value="Por_Secre_tail"/>
    <property type="match status" value="1"/>
</dbReference>
<evidence type="ECO:0000313" key="4">
    <source>
        <dbReference type="EMBL" id="AWX43649.1"/>
    </source>
</evidence>
<reference evidence="4 5" key="1">
    <citation type="submission" date="2018-06" db="EMBL/GenBank/DDBJ databases">
        <title>Spongiibacterium sp. HME9304 Genome sequencing and assembly.</title>
        <authorList>
            <person name="Kang H."/>
            <person name="Kim H."/>
            <person name="Joh K."/>
        </authorList>
    </citation>
    <scope>NUCLEOTIDE SEQUENCE [LARGE SCALE GENOMIC DNA]</scope>
    <source>
        <strain evidence="4 5">HME9304</strain>
    </source>
</reference>
<dbReference type="GO" id="GO:0031218">
    <property type="term" value="F:arabinogalactan endo-1,4-beta-galactosidase activity"/>
    <property type="evidence" value="ECO:0007669"/>
    <property type="project" value="UniProtKB-EC"/>
</dbReference>
<dbReference type="InterPro" id="IPR000772">
    <property type="entry name" value="Ricin_B_lectin"/>
</dbReference>
<dbReference type="Gene3D" id="2.80.10.50">
    <property type="match status" value="1"/>
</dbReference>
<dbReference type="Pfam" id="PF14200">
    <property type="entry name" value="RicinB_lectin_2"/>
    <property type="match status" value="1"/>
</dbReference>
<evidence type="ECO:0000256" key="1">
    <source>
        <dbReference type="ARBA" id="ARBA00022729"/>
    </source>
</evidence>
<dbReference type="OrthoDB" id="273319at2"/>
<dbReference type="SUPFAM" id="SSF50370">
    <property type="entry name" value="Ricin B-like lectins"/>
    <property type="match status" value="1"/>
</dbReference>
<evidence type="ECO:0000259" key="3">
    <source>
        <dbReference type="Pfam" id="PF18962"/>
    </source>
</evidence>
<gene>
    <name evidence="4" type="ORF">HME9304_00640</name>
</gene>
<evidence type="ECO:0000313" key="5">
    <source>
        <dbReference type="Proteomes" id="UP000248536"/>
    </source>
</evidence>
<dbReference type="AlphaFoldDB" id="A0A2Z4LPH3"/>
<feature type="domain" description="Ricin B lectin" evidence="2">
    <location>
        <begin position="291"/>
        <end position="364"/>
    </location>
</feature>
<evidence type="ECO:0000259" key="2">
    <source>
        <dbReference type="Pfam" id="PF14200"/>
    </source>
</evidence>
<keyword evidence="4" id="KW-0326">Glycosidase</keyword>
<feature type="domain" description="Secretion system C-terminal sorting" evidence="3">
    <location>
        <begin position="703"/>
        <end position="775"/>
    </location>
</feature>
<dbReference type="PROSITE" id="PS50231">
    <property type="entry name" value="RICIN_B_LECTIN"/>
    <property type="match status" value="1"/>
</dbReference>